<evidence type="ECO:0000313" key="3">
    <source>
        <dbReference type="Proteomes" id="UP001148018"/>
    </source>
</evidence>
<feature type="non-terminal residue" evidence="2">
    <location>
        <position position="1"/>
    </location>
</feature>
<feature type="non-terminal residue" evidence="2">
    <location>
        <position position="51"/>
    </location>
</feature>
<organism evidence="2 3">
    <name type="scientific">Muraenolepis orangiensis</name>
    <name type="common">Patagonian moray cod</name>
    <dbReference type="NCBI Taxonomy" id="630683"/>
    <lineage>
        <taxon>Eukaryota</taxon>
        <taxon>Metazoa</taxon>
        <taxon>Chordata</taxon>
        <taxon>Craniata</taxon>
        <taxon>Vertebrata</taxon>
        <taxon>Euteleostomi</taxon>
        <taxon>Actinopterygii</taxon>
        <taxon>Neopterygii</taxon>
        <taxon>Teleostei</taxon>
        <taxon>Neoteleostei</taxon>
        <taxon>Acanthomorphata</taxon>
        <taxon>Zeiogadaria</taxon>
        <taxon>Gadariae</taxon>
        <taxon>Gadiformes</taxon>
        <taxon>Muraenolepidoidei</taxon>
        <taxon>Muraenolepididae</taxon>
        <taxon>Muraenolepis</taxon>
    </lineage>
</organism>
<dbReference type="AlphaFoldDB" id="A0A9Q0E497"/>
<keyword evidence="3" id="KW-1185">Reference proteome</keyword>
<comment type="caution">
    <text evidence="2">The sequence shown here is derived from an EMBL/GenBank/DDBJ whole genome shotgun (WGS) entry which is preliminary data.</text>
</comment>
<feature type="region of interest" description="Disordered" evidence="1">
    <location>
        <begin position="11"/>
        <end position="51"/>
    </location>
</feature>
<reference evidence="2" key="1">
    <citation type="submission" date="2022-07" db="EMBL/GenBank/DDBJ databases">
        <title>Chromosome-level genome of Muraenolepis orangiensis.</title>
        <authorList>
            <person name="Kim J."/>
        </authorList>
    </citation>
    <scope>NUCLEOTIDE SEQUENCE</scope>
    <source>
        <strain evidence="2">KU_S4_2022</strain>
        <tissue evidence="2">Muscle</tissue>
    </source>
</reference>
<sequence length="51" mass="5645">PHGAVRLLACSNGAGPFPRPPPYTPASRVDTKRHINTRSKRSKQRTSCLLF</sequence>
<dbReference type="Proteomes" id="UP001148018">
    <property type="component" value="Unassembled WGS sequence"/>
</dbReference>
<evidence type="ECO:0000313" key="2">
    <source>
        <dbReference type="EMBL" id="KAJ3600607.1"/>
    </source>
</evidence>
<dbReference type="EMBL" id="JANIIK010000047">
    <property type="protein sequence ID" value="KAJ3600607.1"/>
    <property type="molecule type" value="Genomic_DNA"/>
</dbReference>
<accession>A0A9Q0E497</accession>
<proteinExistence type="predicted"/>
<protein>
    <submittedName>
        <fullName evidence="2">Uncharacterized protein</fullName>
    </submittedName>
</protein>
<feature type="compositionally biased region" description="Basic residues" evidence="1">
    <location>
        <begin position="34"/>
        <end position="44"/>
    </location>
</feature>
<name>A0A9Q0E497_9TELE</name>
<gene>
    <name evidence="2" type="ORF">NHX12_031587</name>
</gene>
<evidence type="ECO:0000256" key="1">
    <source>
        <dbReference type="SAM" id="MobiDB-lite"/>
    </source>
</evidence>